<dbReference type="Pfam" id="PF14559">
    <property type="entry name" value="TPR_19"/>
    <property type="match status" value="1"/>
</dbReference>
<dbReference type="EMBL" id="BMVF01000007">
    <property type="protein sequence ID" value="GHD89328.1"/>
    <property type="molecule type" value="Genomic_DNA"/>
</dbReference>
<dbReference type="AlphaFoldDB" id="A0A918Y475"/>
<feature type="compositionally biased region" description="Low complexity" evidence="2">
    <location>
        <begin position="548"/>
        <end position="559"/>
    </location>
</feature>
<keyword evidence="3" id="KW-0812">Transmembrane</keyword>
<feature type="region of interest" description="Disordered" evidence="2">
    <location>
        <begin position="1"/>
        <end position="20"/>
    </location>
</feature>
<feature type="compositionally biased region" description="Gly residues" evidence="2">
    <location>
        <begin position="537"/>
        <end position="547"/>
    </location>
</feature>
<feature type="compositionally biased region" description="Low complexity" evidence="2">
    <location>
        <begin position="480"/>
        <end position="536"/>
    </location>
</feature>
<name>A0A918Y475_9ACTN</name>
<evidence type="ECO:0000313" key="4">
    <source>
        <dbReference type="EMBL" id="GHD89328.1"/>
    </source>
</evidence>
<evidence type="ECO:0000256" key="1">
    <source>
        <dbReference type="PROSITE-ProRule" id="PRU00339"/>
    </source>
</evidence>
<dbReference type="RefSeq" id="WP_190178297.1">
    <property type="nucleotide sequence ID" value="NZ_BMVF01000007.1"/>
</dbReference>
<feature type="compositionally biased region" description="Gly residues" evidence="2">
    <location>
        <begin position="560"/>
        <end position="574"/>
    </location>
</feature>
<accession>A0A918Y475</accession>
<reference evidence="4" key="2">
    <citation type="submission" date="2020-09" db="EMBL/GenBank/DDBJ databases">
        <authorList>
            <person name="Sun Q."/>
            <person name="Ohkuma M."/>
        </authorList>
    </citation>
    <scope>NUCLEOTIDE SEQUENCE</scope>
    <source>
        <strain evidence="4">JCM 4654</strain>
    </source>
</reference>
<dbReference type="Proteomes" id="UP000608955">
    <property type="component" value="Unassembled WGS sequence"/>
</dbReference>
<dbReference type="InterPro" id="IPR019734">
    <property type="entry name" value="TPR_rpt"/>
</dbReference>
<evidence type="ECO:0000256" key="3">
    <source>
        <dbReference type="SAM" id="Phobius"/>
    </source>
</evidence>
<gene>
    <name evidence="4" type="ORF">GCM10010508_29800</name>
</gene>
<keyword evidence="1" id="KW-0802">TPR repeat</keyword>
<dbReference type="Gene3D" id="1.25.40.10">
    <property type="entry name" value="Tetratricopeptide repeat domain"/>
    <property type="match status" value="3"/>
</dbReference>
<comment type="caution">
    <text evidence="4">The sequence shown here is derived from an EMBL/GenBank/DDBJ whole genome shotgun (WGS) entry which is preliminary data.</text>
</comment>
<dbReference type="PANTHER" id="PTHR12558:SF13">
    <property type="entry name" value="CELL DIVISION CYCLE PROTEIN 27 HOMOLOG"/>
    <property type="match status" value="1"/>
</dbReference>
<feature type="region of interest" description="Disordered" evidence="2">
    <location>
        <begin position="472"/>
        <end position="593"/>
    </location>
</feature>
<evidence type="ECO:0000256" key="2">
    <source>
        <dbReference type="SAM" id="MobiDB-lite"/>
    </source>
</evidence>
<keyword evidence="3" id="KW-0472">Membrane</keyword>
<feature type="repeat" description="TPR" evidence="1">
    <location>
        <begin position="279"/>
        <end position="312"/>
    </location>
</feature>
<dbReference type="InterPro" id="IPR011990">
    <property type="entry name" value="TPR-like_helical_dom_sf"/>
</dbReference>
<proteinExistence type="predicted"/>
<evidence type="ECO:0000313" key="5">
    <source>
        <dbReference type="Proteomes" id="UP000608955"/>
    </source>
</evidence>
<dbReference type="PANTHER" id="PTHR12558">
    <property type="entry name" value="CELL DIVISION CYCLE 16,23,27"/>
    <property type="match status" value="1"/>
</dbReference>
<dbReference type="SMART" id="SM00028">
    <property type="entry name" value="TPR"/>
    <property type="match status" value="5"/>
</dbReference>
<organism evidence="4 5">
    <name type="scientific">Streptomyces naganishii JCM 4654</name>
    <dbReference type="NCBI Taxonomy" id="1306179"/>
    <lineage>
        <taxon>Bacteria</taxon>
        <taxon>Bacillati</taxon>
        <taxon>Actinomycetota</taxon>
        <taxon>Actinomycetes</taxon>
        <taxon>Kitasatosporales</taxon>
        <taxon>Streptomycetaceae</taxon>
        <taxon>Streptomyces</taxon>
    </lineage>
</organism>
<dbReference type="PROSITE" id="PS50005">
    <property type="entry name" value="TPR"/>
    <property type="match status" value="2"/>
</dbReference>
<reference evidence="4" key="1">
    <citation type="journal article" date="2014" name="Int. J. Syst. Evol. Microbiol.">
        <title>Complete genome sequence of Corynebacterium casei LMG S-19264T (=DSM 44701T), isolated from a smear-ripened cheese.</title>
        <authorList>
            <consortium name="US DOE Joint Genome Institute (JGI-PGF)"/>
            <person name="Walter F."/>
            <person name="Albersmeier A."/>
            <person name="Kalinowski J."/>
            <person name="Ruckert C."/>
        </authorList>
    </citation>
    <scope>NUCLEOTIDE SEQUENCE</scope>
    <source>
        <strain evidence="4">JCM 4654</strain>
    </source>
</reference>
<keyword evidence="3" id="KW-1133">Transmembrane helix</keyword>
<keyword evidence="5" id="KW-1185">Reference proteome</keyword>
<sequence length="593" mass="61281">MEKPAPSPATSLTPEPPRRRRPRTGLLLRLLVALLVAAGVLGAVWLALPAERPASRAPAPAPGTEALSAVTDGAPAALGDLAALIGERERRVRLRPRDAGAWAVLGAAYVERGRRTANPANYPMADDALRTSLRLRPKDNAEALAGLAALADERRDFRTARSYGEAALKLDPKRWTAYPPLIDACTGLGDYKATGRALDKLLKLRHAPAVKARAAGVYWDRGWREDAAAQLSDAAAAAATPVEQAAYVERAGRIAFDRGDREDALRHFDAALRLDPDQREARAGRGRALAALGRTEQALKAYHQAVDRRPSPQYLLELGELYQSLGREREAAAQYARLRDRVRQETAAGVDDELVLGRFEADHAGAEPAVRRLRAEWRRQPGIPVADALGWALHRAGQDEEALKFATAAMDSTKGGGVRDALYAFHRGVIEQSLDRTGAARRHLEEALRTNPYFSPLWGPEARAALDALGEPSVEDVPGDADAGSPASAAAGAEAGTGARAAGAAGTEAQGQAGPAAASGGEATATAGSDAPAGSGATTGGGTGGATAGAAGAPATRAGAGRGQAAGGGAGQGADGAPAGGSPAAAVRPRPSR</sequence>
<feature type="transmembrane region" description="Helical" evidence="3">
    <location>
        <begin position="26"/>
        <end position="48"/>
    </location>
</feature>
<evidence type="ECO:0008006" key="6">
    <source>
        <dbReference type="Google" id="ProtNLM"/>
    </source>
</evidence>
<protein>
    <recommendedName>
        <fullName evidence="6">Tetratricopeptide repeat protein</fullName>
    </recommendedName>
</protein>
<feature type="compositionally biased region" description="Low complexity" evidence="2">
    <location>
        <begin position="575"/>
        <end position="586"/>
    </location>
</feature>
<feature type="repeat" description="TPR" evidence="1">
    <location>
        <begin position="245"/>
        <end position="278"/>
    </location>
</feature>
<dbReference type="SUPFAM" id="SSF48452">
    <property type="entry name" value="TPR-like"/>
    <property type="match status" value="2"/>
</dbReference>